<dbReference type="KEGG" id="cbae:COR50_09985"/>
<keyword evidence="1" id="KW-0812">Transmembrane</keyword>
<dbReference type="InterPro" id="IPR005625">
    <property type="entry name" value="PepSY-ass_TM"/>
</dbReference>
<evidence type="ECO:0000313" key="2">
    <source>
        <dbReference type="EMBL" id="ATL47478.1"/>
    </source>
</evidence>
<name>A0A291QU34_9BACT</name>
<reference evidence="2 3" key="1">
    <citation type="submission" date="2017-10" db="EMBL/GenBank/DDBJ databases">
        <title>Paenichitinophaga pekingensis gen. nov., sp. nov., isolated from activated sludge.</title>
        <authorList>
            <person name="Jin D."/>
            <person name="Kong X."/>
            <person name="Deng Y."/>
            <person name="Bai Z."/>
        </authorList>
    </citation>
    <scope>NUCLEOTIDE SEQUENCE [LARGE SCALE GENOMIC DNA]</scope>
    <source>
        <strain evidence="2 3">13</strain>
    </source>
</reference>
<dbReference type="EMBL" id="CP023777">
    <property type="protein sequence ID" value="ATL47478.1"/>
    <property type="molecule type" value="Genomic_DNA"/>
</dbReference>
<dbReference type="Proteomes" id="UP000220133">
    <property type="component" value="Chromosome"/>
</dbReference>
<dbReference type="AlphaFoldDB" id="A0A291QU34"/>
<gene>
    <name evidence="2" type="ORF">COR50_09985</name>
</gene>
<protein>
    <submittedName>
        <fullName evidence="2">Uncharacterized protein</fullName>
    </submittedName>
</protein>
<dbReference type="PANTHER" id="PTHR34219">
    <property type="entry name" value="IRON-REGULATED INNER MEMBRANE PROTEIN-RELATED"/>
    <property type="match status" value="1"/>
</dbReference>
<sequence length="365" mass="40347">MLILKNIFQIHSVAGIIAGVFLLLLSLSGSVLVFSDEIDEAMNSELFHLPVNGAEPQPLEKLYSNAKAYLGHHPFMYFLRLPQNPGEPVILRAEYGPEHKVYILMNPYTGEVVGTRSNKGYFTGWLLYLHFTLLAGKSGAMVQLFIGGIFLISLVTGIIIYRKSFGKVLAFKSKLEWSNPRRRWRNLHRIVGVWSVVFNLLIVVTGILMQVKVVNARKDMSVIQGYGAHRLAFDDYYKIAKQAMPDLNILGIRLPKAEGGPVVVMGNQGGTKFFGEYNSGVQVDAASGKVVKVLDFNNASFSQKFAAAVKPLHFGNYGGIFLKIVYSLFGLMPGILSLSGTVILLRRTLLKPKGKVVKKQLAGIT</sequence>
<keyword evidence="1" id="KW-1133">Transmembrane helix</keyword>
<feature type="transmembrane region" description="Helical" evidence="1">
    <location>
        <begin position="140"/>
        <end position="161"/>
    </location>
</feature>
<feature type="transmembrane region" description="Helical" evidence="1">
    <location>
        <begin position="324"/>
        <end position="345"/>
    </location>
</feature>
<proteinExistence type="predicted"/>
<keyword evidence="3" id="KW-1185">Reference proteome</keyword>
<feature type="transmembrane region" description="Helical" evidence="1">
    <location>
        <begin position="191"/>
        <end position="211"/>
    </location>
</feature>
<organism evidence="2 3">
    <name type="scientific">Chitinophaga caeni</name>
    <dbReference type="NCBI Taxonomy" id="2029983"/>
    <lineage>
        <taxon>Bacteria</taxon>
        <taxon>Pseudomonadati</taxon>
        <taxon>Bacteroidota</taxon>
        <taxon>Chitinophagia</taxon>
        <taxon>Chitinophagales</taxon>
        <taxon>Chitinophagaceae</taxon>
        <taxon>Chitinophaga</taxon>
    </lineage>
</organism>
<keyword evidence="1" id="KW-0472">Membrane</keyword>
<feature type="transmembrane region" description="Helical" evidence="1">
    <location>
        <begin position="12"/>
        <end position="34"/>
    </location>
</feature>
<evidence type="ECO:0000256" key="1">
    <source>
        <dbReference type="SAM" id="Phobius"/>
    </source>
</evidence>
<evidence type="ECO:0000313" key="3">
    <source>
        <dbReference type="Proteomes" id="UP000220133"/>
    </source>
</evidence>
<dbReference type="Pfam" id="PF03929">
    <property type="entry name" value="PepSY_TM"/>
    <property type="match status" value="1"/>
</dbReference>
<accession>A0A291QU34</accession>